<name>A0A7S9LV12_9RHOB</name>
<keyword evidence="4" id="KW-0521">NADP</keyword>
<dbReference type="GO" id="GO:0046872">
    <property type="term" value="F:metal ion binding"/>
    <property type="evidence" value="ECO:0007669"/>
    <property type="project" value="UniProtKB-KW"/>
</dbReference>
<keyword evidence="5" id="KW-0560">Oxidoreductase</keyword>
<evidence type="ECO:0000256" key="1">
    <source>
        <dbReference type="ARBA" id="ARBA00001966"/>
    </source>
</evidence>
<dbReference type="SUPFAM" id="SSF51971">
    <property type="entry name" value="Nucleotide-binding domain"/>
    <property type="match status" value="1"/>
</dbReference>
<dbReference type="Proteomes" id="UP000594800">
    <property type="component" value="Chromosome"/>
</dbReference>
<dbReference type="GO" id="GO:0016491">
    <property type="term" value="F:oxidoreductase activity"/>
    <property type="evidence" value="ECO:0007669"/>
    <property type="project" value="UniProtKB-KW"/>
</dbReference>
<protein>
    <submittedName>
        <fullName evidence="10">NAD(P)-dependent oxidoreductase</fullName>
    </submittedName>
</protein>
<accession>A0A7S9LV12</accession>
<reference evidence="10 11" key="1">
    <citation type="submission" date="2020-11" db="EMBL/GenBank/DDBJ databases">
        <title>Description of Pontivivens ytuae sp. nov. isolated from deep sea sediment of Mariana Trench.</title>
        <authorList>
            <person name="Wang Z."/>
            <person name="Sun Q.-L."/>
            <person name="Xu X.-D."/>
            <person name="Tang Y.-Z."/>
            <person name="Zhang J."/>
        </authorList>
    </citation>
    <scope>NUCLEOTIDE SEQUENCE [LARGE SCALE GENOMIC DNA]</scope>
    <source>
        <strain evidence="10 11">MT2928</strain>
    </source>
</reference>
<keyword evidence="3" id="KW-0479">Metal-binding</keyword>
<dbReference type="PANTHER" id="PTHR42783:SF3">
    <property type="entry name" value="GLUTAMATE SYNTHASE [NADPH] SMALL CHAIN-RELATED"/>
    <property type="match status" value="1"/>
</dbReference>
<keyword evidence="2" id="KW-0004">4Fe-4S</keyword>
<evidence type="ECO:0000256" key="4">
    <source>
        <dbReference type="ARBA" id="ARBA00022857"/>
    </source>
</evidence>
<dbReference type="RefSeq" id="WP_196105031.1">
    <property type="nucleotide sequence ID" value="NZ_CP064942.1"/>
</dbReference>
<comment type="cofactor">
    <cofactor evidence="1">
        <name>[4Fe-4S] cluster</name>
        <dbReference type="ChEBI" id="CHEBI:49883"/>
    </cofactor>
</comment>
<keyword evidence="11" id="KW-1185">Reference proteome</keyword>
<dbReference type="InterPro" id="IPR036188">
    <property type="entry name" value="FAD/NAD-bd_sf"/>
</dbReference>
<sequence length="478" mass="51941">MAKQTMLKFTDVPRLMPEKRAADDRTEDFDEIYREYAEAKAAEQASRCSQCGVPFCQSHCPLHNNIPDWLKLTAEGRLQEAYEISQATNTFPEICGRICPQDRLCEGNCVIEQSGHGTVTIGSVEKYITDTAWENGWVKPIQPAQERSESVGIIGAGPGGLAAADMLRRAGVQVTVYDRYDRAGGLMVYGIPGFKLEKHVTERRNRQLEEGGVEFVLNCNVGEDISFQDIRAKHDAVLIATGVYKSRDLGGPGAGLDGIVRAIDYLTASNKVGFGDTVPEFESGELNAEGRNVVVIGGGDTTMDCVRTAIRQGAKSVKCLYRRDRANMPGSAREVENAIEEGVEFVWLSAPTAFHGEGSVNGVQVQKMRLGAPDATGRQAPEPIEGGDYVEEADLVIKALGFEPEDLPALWNEPALEVTRWGTVKADFRTHETPMDGVYAVGDIVRGASLVVWAIRDGREAAEAMLARFNAAAAVAAE</sequence>
<organism evidence="10 11">
    <name type="scientific">Pontivivens ytuae</name>
    <dbReference type="NCBI Taxonomy" id="2789856"/>
    <lineage>
        <taxon>Bacteria</taxon>
        <taxon>Pseudomonadati</taxon>
        <taxon>Pseudomonadota</taxon>
        <taxon>Alphaproteobacteria</taxon>
        <taxon>Rhodobacterales</taxon>
        <taxon>Paracoccaceae</taxon>
        <taxon>Pontivivens</taxon>
    </lineage>
</organism>
<evidence type="ECO:0000256" key="2">
    <source>
        <dbReference type="ARBA" id="ARBA00022485"/>
    </source>
</evidence>
<evidence type="ECO:0000313" key="11">
    <source>
        <dbReference type="Proteomes" id="UP000594800"/>
    </source>
</evidence>
<dbReference type="Pfam" id="PF07992">
    <property type="entry name" value="Pyr_redox_2"/>
    <property type="match status" value="1"/>
</dbReference>
<evidence type="ECO:0000256" key="6">
    <source>
        <dbReference type="ARBA" id="ARBA00023004"/>
    </source>
</evidence>
<dbReference type="Gene3D" id="3.50.50.60">
    <property type="entry name" value="FAD/NAD(P)-binding domain"/>
    <property type="match status" value="2"/>
</dbReference>
<evidence type="ECO:0000256" key="5">
    <source>
        <dbReference type="ARBA" id="ARBA00023002"/>
    </source>
</evidence>
<evidence type="ECO:0000256" key="3">
    <source>
        <dbReference type="ARBA" id="ARBA00022723"/>
    </source>
</evidence>
<dbReference type="PRINTS" id="PR00419">
    <property type="entry name" value="ADXRDTASE"/>
</dbReference>
<feature type="domain" description="Dihydroprymidine dehydrogenase" evidence="9">
    <location>
        <begin position="26"/>
        <end position="136"/>
    </location>
</feature>
<gene>
    <name evidence="10" type="ORF">I0K15_08635</name>
</gene>
<dbReference type="Pfam" id="PF14691">
    <property type="entry name" value="Fer4_20"/>
    <property type="match status" value="1"/>
</dbReference>
<dbReference type="InterPro" id="IPR006006">
    <property type="entry name" value="GltD-like"/>
</dbReference>
<dbReference type="FunFam" id="3.50.50.60:FF:000041">
    <property type="entry name" value="Glutamate synthase, small subunit"/>
    <property type="match status" value="1"/>
</dbReference>
<dbReference type="InterPro" id="IPR028261">
    <property type="entry name" value="DPD_II"/>
</dbReference>
<dbReference type="InterPro" id="IPR023753">
    <property type="entry name" value="FAD/NAD-binding_dom"/>
</dbReference>
<evidence type="ECO:0000259" key="8">
    <source>
        <dbReference type="Pfam" id="PF07992"/>
    </source>
</evidence>
<dbReference type="AlphaFoldDB" id="A0A7S9LV12"/>
<dbReference type="InterPro" id="IPR009051">
    <property type="entry name" value="Helical_ferredxn"/>
</dbReference>
<dbReference type="Gene3D" id="1.10.1060.10">
    <property type="entry name" value="Alpha-helical ferredoxin"/>
    <property type="match status" value="1"/>
</dbReference>
<evidence type="ECO:0000256" key="7">
    <source>
        <dbReference type="ARBA" id="ARBA00023014"/>
    </source>
</evidence>
<evidence type="ECO:0000313" key="10">
    <source>
        <dbReference type="EMBL" id="QPH55769.1"/>
    </source>
</evidence>
<dbReference type="SUPFAM" id="SSF46548">
    <property type="entry name" value="alpha-helical ferredoxin"/>
    <property type="match status" value="1"/>
</dbReference>
<feature type="domain" description="FAD/NAD(P)-binding" evidence="8">
    <location>
        <begin position="151"/>
        <end position="458"/>
    </location>
</feature>
<dbReference type="PANTHER" id="PTHR42783">
    <property type="entry name" value="GLUTAMATE SYNTHASE [NADPH] SMALL CHAIN"/>
    <property type="match status" value="1"/>
</dbReference>
<dbReference type="KEGG" id="poz:I0K15_08635"/>
<dbReference type="EMBL" id="CP064942">
    <property type="protein sequence ID" value="QPH55769.1"/>
    <property type="molecule type" value="Genomic_DNA"/>
</dbReference>
<dbReference type="NCBIfam" id="TIGR01318">
    <property type="entry name" value="gltD_gamma_fam"/>
    <property type="match status" value="1"/>
</dbReference>
<dbReference type="GO" id="GO:0051539">
    <property type="term" value="F:4 iron, 4 sulfur cluster binding"/>
    <property type="evidence" value="ECO:0007669"/>
    <property type="project" value="UniProtKB-KW"/>
</dbReference>
<proteinExistence type="predicted"/>
<keyword evidence="6" id="KW-0408">Iron</keyword>
<keyword evidence="7" id="KW-0411">Iron-sulfur</keyword>
<evidence type="ECO:0000259" key="9">
    <source>
        <dbReference type="Pfam" id="PF14691"/>
    </source>
</evidence>